<protein>
    <submittedName>
        <fullName evidence="4">TetR family transcriptional regulator</fullName>
    </submittedName>
</protein>
<dbReference type="PANTHER" id="PTHR30055:SF207">
    <property type="entry name" value="HTH-TYPE TRANSCRIPTIONAL REPRESSOR FATR"/>
    <property type="match status" value="1"/>
</dbReference>
<evidence type="ECO:0000313" key="5">
    <source>
        <dbReference type="Proteomes" id="UP000093267"/>
    </source>
</evidence>
<gene>
    <name evidence="4" type="ORF">AYR63_04230</name>
</gene>
<evidence type="ECO:0000259" key="3">
    <source>
        <dbReference type="PROSITE" id="PS50977"/>
    </source>
</evidence>
<dbReference type="InterPro" id="IPR001647">
    <property type="entry name" value="HTH_TetR"/>
</dbReference>
<dbReference type="Gene3D" id="1.10.357.10">
    <property type="entry name" value="Tetracycline Repressor, domain 2"/>
    <property type="match status" value="1"/>
</dbReference>
<proteinExistence type="predicted"/>
<dbReference type="PANTHER" id="PTHR30055">
    <property type="entry name" value="HTH-TYPE TRANSCRIPTIONAL REGULATOR RUTR"/>
    <property type="match status" value="1"/>
</dbReference>
<organism evidence="4 5">
    <name type="scientific">Secundilactobacillus paracollinoides</name>
    <dbReference type="NCBI Taxonomy" id="240427"/>
    <lineage>
        <taxon>Bacteria</taxon>
        <taxon>Bacillati</taxon>
        <taxon>Bacillota</taxon>
        <taxon>Bacilli</taxon>
        <taxon>Lactobacillales</taxon>
        <taxon>Lactobacillaceae</taxon>
        <taxon>Secundilactobacillus</taxon>
    </lineage>
</organism>
<dbReference type="STRING" id="240427.AYR62_13005"/>
<dbReference type="RefSeq" id="WP_065901794.1">
    <property type="nucleotide sequence ID" value="NZ_CP014912.1"/>
</dbReference>
<dbReference type="SUPFAM" id="SSF46689">
    <property type="entry name" value="Homeodomain-like"/>
    <property type="match status" value="1"/>
</dbReference>
<reference evidence="4 5" key="1">
    <citation type="submission" date="2016-03" db="EMBL/GenBank/DDBJ databases">
        <title>Pediococcus and Lactobacillus from brewery environment - whole genome sequencing and assembly.</title>
        <authorList>
            <person name="Behr J."/>
            <person name="Geissler A.J."/>
            <person name="Vogel R.F."/>
        </authorList>
    </citation>
    <scope>NUCLEOTIDE SEQUENCE [LARGE SCALE GENOMIC DNA]</scope>
    <source>
        <strain evidence="4 5">TMW 1.1995</strain>
    </source>
</reference>
<dbReference type="AlphaFoldDB" id="A0A1B2IWJ7"/>
<name>A0A1B2IWJ7_9LACO</name>
<dbReference type="Pfam" id="PF00440">
    <property type="entry name" value="TetR_N"/>
    <property type="match status" value="1"/>
</dbReference>
<evidence type="ECO:0000256" key="2">
    <source>
        <dbReference type="PROSITE-ProRule" id="PRU00335"/>
    </source>
</evidence>
<keyword evidence="5" id="KW-1185">Reference proteome</keyword>
<dbReference type="EMBL" id="CP014924">
    <property type="protein sequence ID" value="ANZ66417.1"/>
    <property type="molecule type" value="Genomic_DNA"/>
</dbReference>
<evidence type="ECO:0000256" key="1">
    <source>
        <dbReference type="ARBA" id="ARBA00023125"/>
    </source>
</evidence>
<dbReference type="InterPro" id="IPR009057">
    <property type="entry name" value="Homeodomain-like_sf"/>
</dbReference>
<dbReference type="PROSITE" id="PS50977">
    <property type="entry name" value="HTH_TETR_2"/>
    <property type="match status" value="1"/>
</dbReference>
<accession>A0A1B2IWJ7</accession>
<dbReference type="PRINTS" id="PR00455">
    <property type="entry name" value="HTHTETR"/>
</dbReference>
<dbReference type="Proteomes" id="UP000093267">
    <property type="component" value="Chromosome"/>
</dbReference>
<feature type="domain" description="HTH tetR-type" evidence="3">
    <location>
        <begin position="6"/>
        <end position="66"/>
    </location>
</feature>
<keyword evidence="1 2" id="KW-0238">DNA-binding</keyword>
<sequence>MREKDTAKATTIIDQVGHIILEEGISNVSMSRIAKASGISSSTIYVYFADKEDVLKQVYLANKQGLADYLAEHVDQNISDAVAYVRAFMTAVYDFGQTHYDALMIIDQFNHSPLLAHLAVSEAESFAGFEPLFARVKQAPSGTFQAVDPLVLLSFGYAPVVMYLQAIKRRQLDADATTIDQVVTMCLNAMQQH</sequence>
<dbReference type="GO" id="GO:0000976">
    <property type="term" value="F:transcription cis-regulatory region binding"/>
    <property type="evidence" value="ECO:0007669"/>
    <property type="project" value="TreeGrafter"/>
</dbReference>
<dbReference type="GO" id="GO:0003700">
    <property type="term" value="F:DNA-binding transcription factor activity"/>
    <property type="evidence" value="ECO:0007669"/>
    <property type="project" value="TreeGrafter"/>
</dbReference>
<dbReference type="OrthoDB" id="9809994at2"/>
<dbReference type="InterPro" id="IPR050109">
    <property type="entry name" value="HTH-type_TetR-like_transc_reg"/>
</dbReference>
<evidence type="ECO:0000313" key="4">
    <source>
        <dbReference type="EMBL" id="ANZ66417.1"/>
    </source>
</evidence>
<feature type="DNA-binding region" description="H-T-H motif" evidence="2">
    <location>
        <begin position="29"/>
        <end position="48"/>
    </location>
</feature>